<sequence>MVHQSIHRLALGNLRWRASILSSWVGSPVWKVRRALGDFSYFSAPQHVLLRFVVRGNLIDGLVG</sequence>
<organism evidence="1 2">
    <name type="scientific">Puccinia graminis f. sp. tritici</name>
    <dbReference type="NCBI Taxonomy" id="56615"/>
    <lineage>
        <taxon>Eukaryota</taxon>
        <taxon>Fungi</taxon>
        <taxon>Dikarya</taxon>
        <taxon>Basidiomycota</taxon>
        <taxon>Pucciniomycotina</taxon>
        <taxon>Pucciniomycetes</taxon>
        <taxon>Pucciniales</taxon>
        <taxon>Pucciniaceae</taxon>
        <taxon>Puccinia</taxon>
    </lineage>
</organism>
<gene>
    <name evidence="1" type="ORF">PGT21_012137</name>
</gene>
<evidence type="ECO:0000313" key="2">
    <source>
        <dbReference type="Proteomes" id="UP000324748"/>
    </source>
</evidence>
<evidence type="ECO:0000313" key="1">
    <source>
        <dbReference type="EMBL" id="KAA1079457.1"/>
    </source>
</evidence>
<comment type="caution">
    <text evidence="1">The sequence shown here is derived from an EMBL/GenBank/DDBJ whole genome shotgun (WGS) entry which is preliminary data.</text>
</comment>
<dbReference type="AlphaFoldDB" id="A0A5B0MQZ1"/>
<name>A0A5B0MQZ1_PUCGR</name>
<dbReference type="Proteomes" id="UP000324748">
    <property type="component" value="Unassembled WGS sequence"/>
</dbReference>
<reference evidence="1 2" key="1">
    <citation type="submission" date="2019-05" db="EMBL/GenBank/DDBJ databases">
        <title>Emergence of the Ug99 lineage of the wheat stem rust pathogen through somatic hybridization.</title>
        <authorList>
            <person name="Li F."/>
            <person name="Upadhyaya N.M."/>
            <person name="Sperschneider J."/>
            <person name="Matny O."/>
            <person name="Nguyen-Phuc H."/>
            <person name="Mago R."/>
            <person name="Raley C."/>
            <person name="Miller M.E."/>
            <person name="Silverstein K.A.T."/>
            <person name="Henningsen E."/>
            <person name="Hirsch C.D."/>
            <person name="Visser B."/>
            <person name="Pretorius Z.A."/>
            <person name="Steffenson B.J."/>
            <person name="Schwessinger B."/>
            <person name="Dodds P.N."/>
            <person name="Figueroa M."/>
        </authorList>
    </citation>
    <scope>NUCLEOTIDE SEQUENCE [LARGE SCALE GENOMIC DNA]</scope>
    <source>
        <strain evidence="1">21-0</strain>
    </source>
</reference>
<accession>A0A5B0MQZ1</accession>
<proteinExistence type="predicted"/>
<dbReference type="OrthoDB" id="10511323at2759"/>
<keyword evidence="2" id="KW-1185">Reference proteome</keyword>
<protein>
    <submittedName>
        <fullName evidence="1">Uncharacterized protein</fullName>
    </submittedName>
</protein>
<dbReference type="EMBL" id="VSWC01000132">
    <property type="protein sequence ID" value="KAA1079457.1"/>
    <property type="molecule type" value="Genomic_DNA"/>
</dbReference>